<keyword evidence="3" id="KW-1185">Reference proteome</keyword>
<evidence type="ECO:0000256" key="1">
    <source>
        <dbReference type="SAM" id="MobiDB-lite"/>
    </source>
</evidence>
<dbReference type="Proteomes" id="UP001500689">
    <property type="component" value="Unassembled WGS sequence"/>
</dbReference>
<protein>
    <submittedName>
        <fullName evidence="2">DUF4177 domain-containing protein</fullName>
    </submittedName>
</protein>
<dbReference type="RefSeq" id="WP_344867861.1">
    <property type="nucleotide sequence ID" value="NZ_BAAAZN010000022.1"/>
</dbReference>
<proteinExistence type="predicted"/>
<gene>
    <name evidence="2" type="ORF">GCM10022222_73420</name>
</gene>
<evidence type="ECO:0000313" key="3">
    <source>
        <dbReference type="Proteomes" id="UP001500689"/>
    </source>
</evidence>
<dbReference type="Pfam" id="PF13783">
    <property type="entry name" value="DUF4177"/>
    <property type="match status" value="1"/>
</dbReference>
<evidence type="ECO:0000313" key="2">
    <source>
        <dbReference type="EMBL" id="GAA3577988.1"/>
    </source>
</evidence>
<name>A0ABP6Y8C2_9PSEU</name>
<reference evidence="3" key="1">
    <citation type="journal article" date="2019" name="Int. J. Syst. Evol. Microbiol.">
        <title>The Global Catalogue of Microorganisms (GCM) 10K type strain sequencing project: providing services to taxonomists for standard genome sequencing and annotation.</title>
        <authorList>
            <consortium name="The Broad Institute Genomics Platform"/>
            <consortium name="The Broad Institute Genome Sequencing Center for Infectious Disease"/>
            <person name="Wu L."/>
            <person name="Ma J."/>
        </authorList>
    </citation>
    <scope>NUCLEOTIDE SEQUENCE [LARGE SCALE GENOMIC DNA]</scope>
    <source>
        <strain evidence="3">JCM 16898</strain>
    </source>
</reference>
<comment type="caution">
    <text evidence="2">The sequence shown here is derived from an EMBL/GenBank/DDBJ whole genome shotgun (WGS) entry which is preliminary data.</text>
</comment>
<feature type="region of interest" description="Disordered" evidence="1">
    <location>
        <begin position="1"/>
        <end position="20"/>
    </location>
</feature>
<organism evidence="2 3">
    <name type="scientific">Amycolatopsis ultiminotia</name>
    <dbReference type="NCBI Taxonomy" id="543629"/>
    <lineage>
        <taxon>Bacteria</taxon>
        <taxon>Bacillati</taxon>
        <taxon>Actinomycetota</taxon>
        <taxon>Actinomycetes</taxon>
        <taxon>Pseudonocardiales</taxon>
        <taxon>Pseudonocardiaceae</taxon>
        <taxon>Amycolatopsis</taxon>
    </lineage>
</organism>
<dbReference type="EMBL" id="BAAAZN010000022">
    <property type="protein sequence ID" value="GAA3577988.1"/>
    <property type="molecule type" value="Genomic_DNA"/>
</dbReference>
<accession>A0ABP6Y8C2</accession>
<dbReference type="InterPro" id="IPR025234">
    <property type="entry name" value="YjzH-like"/>
</dbReference>
<sequence length="89" mass="9882">MNGTQARRHEQMNAAARHNRDMQRYTYQVVELREKMIGGKMSGGKLENLLNDQAADGWQLKAITSAEVKGRVGPGGVDGLLVTFERPVQ</sequence>